<feature type="compositionally biased region" description="Polar residues" evidence="1">
    <location>
        <begin position="358"/>
        <end position="380"/>
    </location>
</feature>
<dbReference type="EMBL" id="PEDP01000920">
    <property type="protein sequence ID" value="POS84653.1"/>
    <property type="molecule type" value="Genomic_DNA"/>
</dbReference>
<keyword evidence="2" id="KW-0812">Transmembrane</keyword>
<evidence type="ECO:0008006" key="5">
    <source>
        <dbReference type="Google" id="ProtNLM"/>
    </source>
</evidence>
<feature type="compositionally biased region" description="Basic residues" evidence="1">
    <location>
        <begin position="348"/>
        <end position="357"/>
    </location>
</feature>
<comment type="caution">
    <text evidence="3">The sequence shown here is derived from an EMBL/GenBank/DDBJ whole genome shotgun (WGS) entry which is preliminary data.</text>
</comment>
<keyword evidence="4" id="KW-1185">Reference proteome</keyword>
<feature type="region of interest" description="Disordered" evidence="1">
    <location>
        <begin position="127"/>
        <end position="158"/>
    </location>
</feature>
<evidence type="ECO:0000313" key="3">
    <source>
        <dbReference type="EMBL" id="POS84653.1"/>
    </source>
</evidence>
<evidence type="ECO:0000256" key="2">
    <source>
        <dbReference type="SAM" id="Phobius"/>
    </source>
</evidence>
<evidence type="ECO:0000313" key="4">
    <source>
        <dbReference type="Proteomes" id="UP000237438"/>
    </source>
</evidence>
<keyword evidence="2" id="KW-1133">Transmembrane helix</keyword>
<feature type="compositionally biased region" description="Basic and acidic residues" evidence="1">
    <location>
        <begin position="315"/>
        <end position="327"/>
    </location>
</feature>
<dbReference type="Proteomes" id="UP000237438">
    <property type="component" value="Unassembled WGS sequence"/>
</dbReference>
<accession>A0A2S4PRL1</accession>
<dbReference type="OrthoDB" id="5393404at2759"/>
<feature type="compositionally biased region" description="Basic residues" evidence="1">
    <location>
        <begin position="137"/>
        <end position="158"/>
    </location>
</feature>
<proteinExistence type="predicted"/>
<dbReference type="STRING" id="225359.A0A2S4PRL1"/>
<dbReference type="AlphaFoldDB" id="A0A2S4PRL1"/>
<reference evidence="3 4" key="1">
    <citation type="submission" date="2017-10" db="EMBL/GenBank/DDBJ databases">
        <title>Development of genomic resources for the powdery mildew, Erysiphe pulchra.</title>
        <authorList>
            <person name="Wadl P.A."/>
            <person name="Mack B.M."/>
            <person name="Moore G."/>
            <person name="Beltz S.B."/>
        </authorList>
    </citation>
    <scope>NUCLEOTIDE SEQUENCE [LARGE SCALE GENOMIC DNA]</scope>
    <source>
        <strain evidence="3">Cflorida</strain>
    </source>
</reference>
<protein>
    <recommendedName>
        <fullName evidence="5">Endosomal spry domain-containing protein</fullName>
    </recommendedName>
</protein>
<keyword evidence="2" id="KW-0472">Membrane</keyword>
<feature type="compositionally biased region" description="Polar residues" evidence="1">
    <location>
        <begin position="278"/>
        <end position="295"/>
    </location>
</feature>
<feature type="region of interest" description="Disordered" evidence="1">
    <location>
        <begin position="315"/>
        <end position="416"/>
    </location>
</feature>
<evidence type="ECO:0000256" key="1">
    <source>
        <dbReference type="SAM" id="MobiDB-lite"/>
    </source>
</evidence>
<organism evidence="3 4">
    <name type="scientific">Erysiphe pulchra</name>
    <dbReference type="NCBI Taxonomy" id="225359"/>
    <lineage>
        <taxon>Eukaryota</taxon>
        <taxon>Fungi</taxon>
        <taxon>Dikarya</taxon>
        <taxon>Ascomycota</taxon>
        <taxon>Pezizomycotina</taxon>
        <taxon>Leotiomycetes</taxon>
        <taxon>Erysiphales</taxon>
        <taxon>Erysiphaceae</taxon>
        <taxon>Erysiphe</taxon>
    </lineage>
</organism>
<feature type="transmembrane region" description="Helical" evidence="2">
    <location>
        <begin position="61"/>
        <end position="82"/>
    </location>
</feature>
<gene>
    <name evidence="3" type="ORF">EPUL_002233</name>
</gene>
<feature type="region of interest" description="Disordered" evidence="1">
    <location>
        <begin position="252"/>
        <end position="300"/>
    </location>
</feature>
<sequence>MAPIWKPYLDTYVSSLTRQTPTLSVRSISDLHTTSHIILPRSSPLEIVTGVTPPQDIPNRFVFTIFGLIGAGFVITAFWFFFRAKNGGFDVITKSHWDSYKKSVVARSVRTGQSLSNATLSTKLGGGSIYQSEKSSKSSHSKRTKTYTKKRKGEKKRRQLNMVEGTIQSSDMSEVTRFTNKFRNERRKRNLKEKSVNTDMESIIGDLDHSALDDLIAYRHEKPARVGGLNTESEASTFSDSVVNGSMAASTVPSLKYSSPTAAKHGKNIRSGGIRKVVSTSEGHQSVRNSTVASSKSKKSYIYDEDRIKSEAKRLQEKGRARQHRDFSFQPGDDDTVISSRSNLSQHERRRSQRKLTSKVSESFNEASEYSSNFTGSEIGTKTYHHPIPELTASSVVSNIYYEEKRRKRNESQALG</sequence>
<name>A0A2S4PRL1_9PEZI</name>
<feature type="compositionally biased region" description="Polar residues" evidence="1">
    <location>
        <begin position="252"/>
        <end position="261"/>
    </location>
</feature>